<dbReference type="Proteomes" id="UP001059380">
    <property type="component" value="Chromosome"/>
</dbReference>
<dbReference type="InterPro" id="IPR039420">
    <property type="entry name" value="WalR-like"/>
</dbReference>
<evidence type="ECO:0000259" key="7">
    <source>
        <dbReference type="PROSITE" id="PS50110"/>
    </source>
</evidence>
<dbReference type="InterPro" id="IPR011006">
    <property type="entry name" value="CheY-like_superfamily"/>
</dbReference>
<dbReference type="GO" id="GO:0006355">
    <property type="term" value="P:regulation of DNA-templated transcription"/>
    <property type="evidence" value="ECO:0007669"/>
    <property type="project" value="InterPro"/>
</dbReference>
<evidence type="ECO:0000256" key="3">
    <source>
        <dbReference type="ARBA" id="ARBA00023125"/>
    </source>
</evidence>
<evidence type="ECO:0000256" key="2">
    <source>
        <dbReference type="ARBA" id="ARBA00023015"/>
    </source>
</evidence>
<name>A0A9J7BNV5_9BACT</name>
<protein>
    <submittedName>
        <fullName evidence="8">Response regulator transcription factor</fullName>
    </submittedName>
</protein>
<evidence type="ECO:0000256" key="5">
    <source>
        <dbReference type="PROSITE-ProRule" id="PRU00169"/>
    </source>
</evidence>
<dbReference type="PANTHER" id="PTHR43214">
    <property type="entry name" value="TWO-COMPONENT RESPONSE REGULATOR"/>
    <property type="match status" value="1"/>
</dbReference>
<reference evidence="8" key="1">
    <citation type="submission" date="2021-04" db="EMBL/GenBank/DDBJ databases">
        <title>Phylogenetic analysis of Acidobacteriaceae.</title>
        <authorList>
            <person name="Qiu L."/>
            <person name="Zhang Q."/>
        </authorList>
    </citation>
    <scope>NUCLEOTIDE SEQUENCE</scope>
    <source>
        <strain evidence="8">DSM 25168</strain>
    </source>
</reference>
<sequence length="209" mass="22571">MNILIADDHAVMRRGLREILAEALPSPVFVEAASGDQVLALLAHSAPQLVVLNVDLPGRSGLDVLHDVKRLYPRLPVIMTSMQSAAQLALRCLRAGASAYIDNESASAEIALAARKVIGGGRYVGPALAEKLVASIDQPAGTPPHEMLSDREHEVLRMIAAGIPLTEIAARLHVSVKTVSTYRTRILEKMKMKSNAQLIRYAITNDLVE</sequence>
<dbReference type="GO" id="GO:0000160">
    <property type="term" value="P:phosphorelay signal transduction system"/>
    <property type="evidence" value="ECO:0007669"/>
    <property type="project" value="InterPro"/>
</dbReference>
<evidence type="ECO:0000313" key="8">
    <source>
        <dbReference type="EMBL" id="UWZ84564.1"/>
    </source>
</evidence>
<dbReference type="PROSITE" id="PS50043">
    <property type="entry name" value="HTH_LUXR_2"/>
    <property type="match status" value="1"/>
</dbReference>
<dbReference type="Pfam" id="PF00072">
    <property type="entry name" value="Response_reg"/>
    <property type="match status" value="1"/>
</dbReference>
<dbReference type="AlphaFoldDB" id="A0A9J7BNV5"/>
<feature type="domain" description="HTH luxR-type" evidence="6">
    <location>
        <begin position="141"/>
        <end position="206"/>
    </location>
</feature>
<evidence type="ECO:0000259" key="6">
    <source>
        <dbReference type="PROSITE" id="PS50043"/>
    </source>
</evidence>
<dbReference type="PROSITE" id="PS50110">
    <property type="entry name" value="RESPONSE_REGULATORY"/>
    <property type="match status" value="1"/>
</dbReference>
<dbReference type="InterPro" id="IPR016032">
    <property type="entry name" value="Sig_transdc_resp-reg_C-effctor"/>
</dbReference>
<keyword evidence="9" id="KW-1185">Reference proteome</keyword>
<dbReference type="Pfam" id="PF00196">
    <property type="entry name" value="GerE"/>
    <property type="match status" value="1"/>
</dbReference>
<dbReference type="SUPFAM" id="SSF46894">
    <property type="entry name" value="C-terminal effector domain of the bipartite response regulators"/>
    <property type="match status" value="1"/>
</dbReference>
<dbReference type="SUPFAM" id="SSF52172">
    <property type="entry name" value="CheY-like"/>
    <property type="match status" value="1"/>
</dbReference>
<dbReference type="PRINTS" id="PR00038">
    <property type="entry name" value="HTHLUXR"/>
</dbReference>
<dbReference type="KEGG" id="orp:MOP44_01195"/>
<evidence type="ECO:0000256" key="4">
    <source>
        <dbReference type="ARBA" id="ARBA00023163"/>
    </source>
</evidence>
<dbReference type="CDD" id="cd17535">
    <property type="entry name" value="REC_NarL-like"/>
    <property type="match status" value="1"/>
</dbReference>
<dbReference type="Gene3D" id="3.40.50.2300">
    <property type="match status" value="1"/>
</dbReference>
<comment type="caution">
    <text evidence="5">Lacks conserved residue(s) required for the propagation of feature annotation.</text>
</comment>
<organism evidence="8 9">
    <name type="scientific">Occallatibacter riparius</name>
    <dbReference type="NCBI Taxonomy" id="1002689"/>
    <lineage>
        <taxon>Bacteria</taxon>
        <taxon>Pseudomonadati</taxon>
        <taxon>Acidobacteriota</taxon>
        <taxon>Terriglobia</taxon>
        <taxon>Terriglobales</taxon>
        <taxon>Acidobacteriaceae</taxon>
        <taxon>Occallatibacter</taxon>
    </lineage>
</organism>
<dbReference type="SMART" id="SM00448">
    <property type="entry name" value="REC"/>
    <property type="match status" value="1"/>
</dbReference>
<dbReference type="InterPro" id="IPR001789">
    <property type="entry name" value="Sig_transdc_resp-reg_receiver"/>
</dbReference>
<dbReference type="InterPro" id="IPR058245">
    <property type="entry name" value="NreC/VraR/RcsB-like_REC"/>
</dbReference>
<keyword evidence="3" id="KW-0238">DNA-binding</keyword>
<dbReference type="EMBL" id="CP093313">
    <property type="protein sequence ID" value="UWZ84564.1"/>
    <property type="molecule type" value="Genomic_DNA"/>
</dbReference>
<proteinExistence type="predicted"/>
<keyword evidence="4" id="KW-0804">Transcription</keyword>
<evidence type="ECO:0000313" key="9">
    <source>
        <dbReference type="Proteomes" id="UP001059380"/>
    </source>
</evidence>
<keyword evidence="1" id="KW-0597">Phosphoprotein</keyword>
<dbReference type="SMART" id="SM00421">
    <property type="entry name" value="HTH_LUXR"/>
    <property type="match status" value="1"/>
</dbReference>
<dbReference type="GO" id="GO:0003677">
    <property type="term" value="F:DNA binding"/>
    <property type="evidence" value="ECO:0007669"/>
    <property type="project" value="UniProtKB-KW"/>
</dbReference>
<dbReference type="RefSeq" id="WP_260794071.1">
    <property type="nucleotide sequence ID" value="NZ_CP093313.1"/>
</dbReference>
<gene>
    <name evidence="8" type="ORF">MOP44_01195</name>
</gene>
<dbReference type="InterPro" id="IPR000792">
    <property type="entry name" value="Tscrpt_reg_LuxR_C"/>
</dbReference>
<dbReference type="PANTHER" id="PTHR43214:SF41">
    <property type="entry name" value="NITRATE_NITRITE RESPONSE REGULATOR PROTEIN NARP"/>
    <property type="match status" value="1"/>
</dbReference>
<keyword evidence="2" id="KW-0805">Transcription regulation</keyword>
<feature type="domain" description="Response regulatory" evidence="7">
    <location>
        <begin position="2"/>
        <end position="118"/>
    </location>
</feature>
<evidence type="ECO:0000256" key="1">
    <source>
        <dbReference type="ARBA" id="ARBA00022553"/>
    </source>
</evidence>
<accession>A0A9J7BNV5</accession>
<dbReference type="CDD" id="cd06170">
    <property type="entry name" value="LuxR_C_like"/>
    <property type="match status" value="1"/>
</dbReference>